<accession>A0A218WY52</accession>
<feature type="region of interest" description="Disordered" evidence="1">
    <location>
        <begin position="89"/>
        <end position="116"/>
    </location>
</feature>
<reference evidence="4" key="1">
    <citation type="journal article" date="2017" name="Plant J.">
        <title>The pomegranate (Punica granatum L.) genome and the genomics of punicalagin biosynthesis.</title>
        <authorList>
            <person name="Qin G."/>
            <person name="Xu C."/>
            <person name="Ming R."/>
            <person name="Tang H."/>
            <person name="Guyot R."/>
            <person name="Kramer E.M."/>
            <person name="Hu Y."/>
            <person name="Yi X."/>
            <person name="Qi Y."/>
            <person name="Xu X."/>
            <person name="Gao Z."/>
            <person name="Pan H."/>
            <person name="Jian J."/>
            <person name="Tian Y."/>
            <person name="Yue Z."/>
            <person name="Xu Y."/>
        </authorList>
    </citation>
    <scope>NUCLEOTIDE SEQUENCE [LARGE SCALE GENOMIC DNA]</scope>
    <source>
        <strain evidence="4">cv. Dabenzi</strain>
    </source>
</reference>
<dbReference type="EMBL" id="PGOL01002117">
    <property type="protein sequence ID" value="PKI50394.1"/>
    <property type="molecule type" value="Genomic_DNA"/>
</dbReference>
<evidence type="ECO:0000313" key="4">
    <source>
        <dbReference type="Proteomes" id="UP000197138"/>
    </source>
</evidence>
<dbReference type="EMBL" id="MTKT01002534">
    <property type="protein sequence ID" value="OWM77439.1"/>
    <property type="molecule type" value="Genomic_DNA"/>
</dbReference>
<proteinExistence type="predicted"/>
<dbReference type="Proteomes" id="UP000197138">
    <property type="component" value="Unassembled WGS sequence"/>
</dbReference>
<dbReference type="Proteomes" id="UP000233551">
    <property type="component" value="Unassembled WGS sequence"/>
</dbReference>
<evidence type="ECO:0000313" key="5">
    <source>
        <dbReference type="Proteomes" id="UP000233551"/>
    </source>
</evidence>
<evidence type="ECO:0000256" key="1">
    <source>
        <dbReference type="SAM" id="MobiDB-lite"/>
    </source>
</evidence>
<evidence type="ECO:0000313" key="3">
    <source>
        <dbReference type="EMBL" id="PKI50394.1"/>
    </source>
</evidence>
<evidence type="ECO:0000313" key="2">
    <source>
        <dbReference type="EMBL" id="OWM77439.1"/>
    </source>
</evidence>
<name>A0A218WY52_PUNGR</name>
<sequence length="144" mass="15705">MKAKGVRLLPDVEADLGSDKRQWEEGPVIFSPLIEKKEDLAFLENGDGLAALEIIGKGGCGEVYKAELLGSTKEDDSYKEYQSAPEGCCRVSRKKQQGSPQEDAPNQIADTDCGKNPTPEYTSFTFLKLSAANDGEISWGLLME</sequence>
<reference evidence="3 5" key="3">
    <citation type="submission" date="2017-11" db="EMBL/GenBank/DDBJ databases">
        <title>De-novo sequencing of pomegranate (Punica granatum L.) genome.</title>
        <authorList>
            <person name="Akparov Z."/>
            <person name="Amiraslanov A."/>
            <person name="Hajiyeva S."/>
            <person name="Abbasov M."/>
            <person name="Kaur K."/>
            <person name="Hamwieh A."/>
            <person name="Solovyev V."/>
            <person name="Salamov A."/>
            <person name="Braich B."/>
            <person name="Kosarev P."/>
            <person name="Mahmoud A."/>
            <person name="Hajiyev E."/>
            <person name="Babayeva S."/>
            <person name="Izzatullayeva V."/>
            <person name="Mammadov A."/>
            <person name="Mammadov A."/>
            <person name="Sharifova S."/>
            <person name="Ojaghi J."/>
            <person name="Eynullazada K."/>
            <person name="Bayramov B."/>
            <person name="Abdulazimova A."/>
            <person name="Shahmuradov I."/>
        </authorList>
    </citation>
    <scope>NUCLEOTIDE SEQUENCE [LARGE SCALE GENOMIC DNA]</scope>
    <source>
        <strain evidence="3">AG2017</strain>
        <strain evidence="5">cv. AG2017</strain>
        <tissue evidence="3">Leaf</tissue>
    </source>
</reference>
<organism evidence="2 4">
    <name type="scientific">Punica granatum</name>
    <name type="common">Pomegranate</name>
    <dbReference type="NCBI Taxonomy" id="22663"/>
    <lineage>
        <taxon>Eukaryota</taxon>
        <taxon>Viridiplantae</taxon>
        <taxon>Streptophyta</taxon>
        <taxon>Embryophyta</taxon>
        <taxon>Tracheophyta</taxon>
        <taxon>Spermatophyta</taxon>
        <taxon>Magnoliopsida</taxon>
        <taxon>eudicotyledons</taxon>
        <taxon>Gunneridae</taxon>
        <taxon>Pentapetalae</taxon>
        <taxon>rosids</taxon>
        <taxon>malvids</taxon>
        <taxon>Myrtales</taxon>
        <taxon>Lythraceae</taxon>
        <taxon>Punica</taxon>
    </lineage>
</organism>
<protein>
    <recommendedName>
        <fullName evidence="6">Protein kinase domain-containing protein</fullName>
    </recommendedName>
</protein>
<comment type="caution">
    <text evidence="2">The sequence shown here is derived from an EMBL/GenBank/DDBJ whole genome shotgun (WGS) entry which is preliminary data.</text>
</comment>
<dbReference type="AlphaFoldDB" id="A0A218WY52"/>
<evidence type="ECO:0008006" key="6">
    <source>
        <dbReference type="Google" id="ProtNLM"/>
    </source>
</evidence>
<gene>
    <name evidence="2" type="ORF">CDL15_Pgr016836</name>
    <name evidence="3" type="ORF">CRG98_029222</name>
</gene>
<reference evidence="2" key="2">
    <citation type="submission" date="2017-06" db="EMBL/GenBank/DDBJ databases">
        <title>The pomegranate genome and the genomics of punicalagin biosynthesis.</title>
        <authorList>
            <person name="Xu C."/>
        </authorList>
    </citation>
    <scope>NUCLEOTIDE SEQUENCE [LARGE SCALE GENOMIC DNA]</scope>
    <source>
        <tissue evidence="2">Fresh leaf</tissue>
    </source>
</reference>
<keyword evidence="5" id="KW-1185">Reference proteome</keyword>
<dbReference type="STRING" id="22663.A0A218WY52"/>